<evidence type="ECO:0000313" key="4">
    <source>
        <dbReference type="Proteomes" id="UP000634647"/>
    </source>
</evidence>
<organism evidence="1 4">
    <name type="scientific">Allgaiera indica</name>
    <dbReference type="NCBI Taxonomy" id="765699"/>
    <lineage>
        <taxon>Bacteria</taxon>
        <taxon>Pseudomonadati</taxon>
        <taxon>Pseudomonadota</taxon>
        <taxon>Alphaproteobacteria</taxon>
        <taxon>Rhodobacterales</taxon>
        <taxon>Paracoccaceae</taxon>
        <taxon>Allgaiera</taxon>
    </lineage>
</organism>
<dbReference type="RefSeq" id="WP_092164230.1">
    <property type="nucleotide sequence ID" value="NZ_BNAB01000039.1"/>
</dbReference>
<protein>
    <recommendedName>
        <fullName evidence="5">Phage infection protein</fullName>
    </recommendedName>
</protein>
<evidence type="ECO:0000313" key="3">
    <source>
        <dbReference type="Proteomes" id="UP000199541"/>
    </source>
</evidence>
<dbReference type="AlphaFoldDB" id="A0AAN5A319"/>
<dbReference type="Proteomes" id="UP000634647">
    <property type="component" value="Unassembled WGS sequence"/>
</dbReference>
<proteinExistence type="predicted"/>
<name>A0AAN5A319_9RHOB</name>
<reference evidence="2 3" key="2">
    <citation type="submission" date="2016-10" db="EMBL/GenBank/DDBJ databases">
        <authorList>
            <person name="Varghese N."/>
            <person name="Submissions S."/>
        </authorList>
    </citation>
    <scope>NUCLEOTIDE SEQUENCE [LARGE SCALE GENOMIC DNA]</scope>
    <source>
        <strain evidence="2 3">DSM 24802</strain>
    </source>
</reference>
<evidence type="ECO:0000313" key="1">
    <source>
        <dbReference type="EMBL" id="GHE06361.1"/>
    </source>
</evidence>
<keyword evidence="3" id="KW-1185">Reference proteome</keyword>
<dbReference type="SUPFAM" id="SSF52540">
    <property type="entry name" value="P-loop containing nucleoside triphosphate hydrolases"/>
    <property type="match status" value="1"/>
</dbReference>
<sequence>MTDVLKLNLQHCYGISKLEAELKFNHKGFAIYAPNGVMKTSFARTMMDLSKGASPSDLAFPDRNSIFEVSLNDEPLVSEEIFVVQSYDEKYSSSEVSTLLANSDLKQRYENVHHSIGEAKKEVDKSLKGSAGFGEKSRENIDPIIKEIFGDDYYDALLGLEGELEQTSVSSLADADYKILFDPKVQQLLADETVGDTVSDFAQKYDEITETSPILRRNFQYHNATDVQQQLAANNFFDAGHSISMVNKTSHEKTEFSSNEALRDMIEAEKLRVFEDEDIKARFDAFNAKLKNKELQAFRDYITENKHLIPELADRDAFKRKLWVQYLLQAQSQYRELLSRYRSGQAELEGIITEADASRGDWDDVIADFNRRFLYLPFELFVENKSDAILKGTSPSVGFIFRNSGDEKHYSQSQKQDLLRVLSTGEARALYILDIMYEVYVKWKYRKKTLFVFDDIADSFDYKNKFAIIDFLEDVTKTEETNFLAIVLTHNFDFLRTIASRGICPPYQCRLAFKTAGEIKLNDFDRSDIQNPFHKWQNRLSEPNFTIAYIPFLRNVIEYTQGAKNPDGTDNADYLTLTRMVHYKDETEALTFAEYKVVFERTFPTTPFPDLTLDLGIMDQIFATADNCQNAEDGINLEHKIVLSLATRVWAERYMIGKIRGDEPGFDPSRKQTGNLFQTFKDKFNNQTHEISLLRRVNLITPANIHINAFMYEPILDMGFGELVQLYQDVKGHLV</sequence>
<dbReference type="Gene3D" id="3.40.50.300">
    <property type="entry name" value="P-loop containing nucleotide triphosphate hydrolases"/>
    <property type="match status" value="1"/>
</dbReference>
<accession>A0AAN5A319</accession>
<reference evidence="1" key="3">
    <citation type="submission" date="2023-06" db="EMBL/GenBank/DDBJ databases">
        <authorList>
            <person name="Sun Q."/>
            <person name="Zhou Y."/>
        </authorList>
    </citation>
    <scope>NUCLEOTIDE SEQUENCE</scope>
    <source>
        <strain evidence="1">CGMCC 1.10859</strain>
    </source>
</reference>
<evidence type="ECO:0000313" key="2">
    <source>
        <dbReference type="EMBL" id="SDX95516.1"/>
    </source>
</evidence>
<dbReference type="InterPro" id="IPR027417">
    <property type="entry name" value="P-loop_NTPase"/>
</dbReference>
<dbReference type="EMBL" id="BNAB01000039">
    <property type="protein sequence ID" value="GHE06361.1"/>
    <property type="molecule type" value="Genomic_DNA"/>
</dbReference>
<gene>
    <name evidence="1" type="ORF">GCM10008024_40500</name>
    <name evidence="2" type="ORF">SAMN05444006_1521</name>
</gene>
<dbReference type="Proteomes" id="UP000199541">
    <property type="component" value="Unassembled WGS sequence"/>
</dbReference>
<comment type="caution">
    <text evidence="1">The sequence shown here is derived from an EMBL/GenBank/DDBJ whole genome shotgun (WGS) entry which is preliminary data.</text>
</comment>
<reference evidence="1" key="1">
    <citation type="journal article" date="2014" name="Int. J. Syst. Evol. Microbiol.">
        <title>Complete genome sequence of Corynebacterium casei LMG S-19264T (=DSM 44701T), isolated from a smear-ripened cheese.</title>
        <authorList>
            <consortium name="US DOE Joint Genome Institute (JGI-PGF)"/>
            <person name="Walter F."/>
            <person name="Albersmeier A."/>
            <person name="Kalinowski J."/>
            <person name="Ruckert C."/>
        </authorList>
    </citation>
    <scope>NUCLEOTIDE SEQUENCE</scope>
    <source>
        <strain evidence="1">CGMCC 1.10859</strain>
    </source>
</reference>
<evidence type="ECO:0008006" key="5">
    <source>
        <dbReference type="Google" id="ProtNLM"/>
    </source>
</evidence>
<dbReference type="EMBL" id="FNOB01000052">
    <property type="protein sequence ID" value="SDX95516.1"/>
    <property type="molecule type" value="Genomic_DNA"/>
</dbReference>